<evidence type="ECO:0000256" key="1">
    <source>
        <dbReference type="SAM" id="Coils"/>
    </source>
</evidence>
<name>A0AAV7V853_PLEWA</name>
<keyword evidence="1" id="KW-0175">Coiled coil</keyword>
<accession>A0AAV7V853</accession>
<keyword evidence="3" id="KW-1185">Reference proteome</keyword>
<dbReference type="Proteomes" id="UP001066276">
    <property type="component" value="Chromosome 2_1"/>
</dbReference>
<sequence>MAAGVITDIAAGIGLIDIWRHKFPMVEGYTYYFAVHNLHKCIDYWLVARSLVPRARIHNPWPRTYSDHALVLLTLEVRGQRVAPFTWRFPPYSLLNTAFKQDLAQAIEECFCTSRGSVTKFCTMWEAYKVYICAVTITKHAGVLKSLQGRLARLEKEIGQLKGEYLTTGDARPLGLIYTKLMEFQEIAHTEVKHMGKYAMARAYG</sequence>
<comment type="caution">
    <text evidence="2">The sequence shown here is derived from an EMBL/GenBank/DDBJ whole genome shotgun (WGS) entry which is preliminary data.</text>
</comment>
<protein>
    <submittedName>
        <fullName evidence="2">Uncharacterized protein</fullName>
    </submittedName>
</protein>
<dbReference type="InterPro" id="IPR036691">
    <property type="entry name" value="Endo/exonu/phosph_ase_sf"/>
</dbReference>
<gene>
    <name evidence="2" type="ORF">NDU88_000648</name>
</gene>
<evidence type="ECO:0000313" key="3">
    <source>
        <dbReference type="Proteomes" id="UP001066276"/>
    </source>
</evidence>
<reference evidence="2" key="1">
    <citation type="journal article" date="2022" name="bioRxiv">
        <title>Sequencing and chromosome-scale assembly of the giantPleurodeles waltlgenome.</title>
        <authorList>
            <person name="Brown T."/>
            <person name="Elewa A."/>
            <person name="Iarovenko S."/>
            <person name="Subramanian E."/>
            <person name="Araus A.J."/>
            <person name="Petzold A."/>
            <person name="Susuki M."/>
            <person name="Suzuki K.-i.T."/>
            <person name="Hayashi T."/>
            <person name="Toyoda A."/>
            <person name="Oliveira C."/>
            <person name="Osipova E."/>
            <person name="Leigh N.D."/>
            <person name="Simon A."/>
            <person name="Yun M.H."/>
        </authorList>
    </citation>
    <scope>NUCLEOTIDE SEQUENCE</scope>
    <source>
        <strain evidence="2">20211129_DDA</strain>
        <tissue evidence="2">Liver</tissue>
    </source>
</reference>
<dbReference type="SUPFAM" id="SSF56219">
    <property type="entry name" value="DNase I-like"/>
    <property type="match status" value="1"/>
</dbReference>
<proteinExistence type="predicted"/>
<dbReference type="Gene3D" id="3.60.10.10">
    <property type="entry name" value="Endonuclease/exonuclease/phosphatase"/>
    <property type="match status" value="1"/>
</dbReference>
<dbReference type="AlphaFoldDB" id="A0AAV7V853"/>
<feature type="coiled-coil region" evidence="1">
    <location>
        <begin position="137"/>
        <end position="164"/>
    </location>
</feature>
<dbReference type="EMBL" id="JANPWB010000003">
    <property type="protein sequence ID" value="KAJ1196784.1"/>
    <property type="molecule type" value="Genomic_DNA"/>
</dbReference>
<evidence type="ECO:0000313" key="2">
    <source>
        <dbReference type="EMBL" id="KAJ1196784.1"/>
    </source>
</evidence>
<organism evidence="2 3">
    <name type="scientific">Pleurodeles waltl</name>
    <name type="common">Iberian ribbed newt</name>
    <dbReference type="NCBI Taxonomy" id="8319"/>
    <lineage>
        <taxon>Eukaryota</taxon>
        <taxon>Metazoa</taxon>
        <taxon>Chordata</taxon>
        <taxon>Craniata</taxon>
        <taxon>Vertebrata</taxon>
        <taxon>Euteleostomi</taxon>
        <taxon>Amphibia</taxon>
        <taxon>Batrachia</taxon>
        <taxon>Caudata</taxon>
        <taxon>Salamandroidea</taxon>
        <taxon>Salamandridae</taxon>
        <taxon>Pleurodelinae</taxon>
        <taxon>Pleurodeles</taxon>
    </lineage>
</organism>